<proteinExistence type="predicted"/>
<name>A0A9W6B7C2_9FLAO</name>
<reference evidence="1" key="1">
    <citation type="submission" date="2022-07" db="EMBL/GenBank/DDBJ databases">
        <title>Taxonomy of Novel Oxalotrophic and Methylotrophic Bacteria.</title>
        <authorList>
            <person name="Sahin N."/>
            <person name="Tani A."/>
        </authorList>
    </citation>
    <scope>NUCLEOTIDE SEQUENCE</scope>
    <source>
        <strain evidence="1">AM327</strain>
    </source>
</reference>
<protein>
    <submittedName>
        <fullName evidence="1">Uncharacterized protein</fullName>
    </submittedName>
</protein>
<evidence type="ECO:0000313" key="2">
    <source>
        <dbReference type="Proteomes" id="UP001143545"/>
    </source>
</evidence>
<keyword evidence="2" id="KW-1185">Reference proteome</keyword>
<accession>A0A9W6B7C2</accession>
<evidence type="ECO:0000313" key="1">
    <source>
        <dbReference type="EMBL" id="GLB53905.1"/>
    </source>
</evidence>
<gene>
    <name evidence="1" type="ORF">NBRC110019_29460</name>
</gene>
<dbReference type="Proteomes" id="UP001143545">
    <property type="component" value="Unassembled WGS sequence"/>
</dbReference>
<dbReference type="AlphaFoldDB" id="A0A9W6B7C2"/>
<sequence length="59" mass="6988">MIGKTKRYNDGDRVCAVIRPQVPLTVRIYANKVYYCNVEGDDKAKEQVYFERELKLYVK</sequence>
<dbReference type="EMBL" id="BRVP01000027">
    <property type="protein sequence ID" value="GLB53905.1"/>
    <property type="molecule type" value="Genomic_DNA"/>
</dbReference>
<comment type="caution">
    <text evidence="1">The sequence shown here is derived from an EMBL/GenBank/DDBJ whole genome shotgun (WGS) entry which is preliminary data.</text>
</comment>
<organism evidence="1 2">
    <name type="scientific">Neptunitalea chrysea</name>
    <dbReference type="NCBI Taxonomy" id="1647581"/>
    <lineage>
        <taxon>Bacteria</taxon>
        <taxon>Pseudomonadati</taxon>
        <taxon>Bacteroidota</taxon>
        <taxon>Flavobacteriia</taxon>
        <taxon>Flavobacteriales</taxon>
        <taxon>Flavobacteriaceae</taxon>
        <taxon>Neptunitalea</taxon>
    </lineage>
</organism>